<feature type="compositionally biased region" description="Low complexity" evidence="1">
    <location>
        <begin position="333"/>
        <end position="345"/>
    </location>
</feature>
<evidence type="ECO:0000256" key="1">
    <source>
        <dbReference type="SAM" id="MobiDB-lite"/>
    </source>
</evidence>
<accession>A0ABD2NJE4</accession>
<name>A0ABD2NJE4_9CUCU</name>
<dbReference type="EMBL" id="JABFTP020000124">
    <property type="protein sequence ID" value="KAL3278552.1"/>
    <property type="molecule type" value="Genomic_DNA"/>
</dbReference>
<dbReference type="AlphaFoldDB" id="A0ABD2NJE4"/>
<feature type="compositionally biased region" description="Basic and acidic residues" evidence="1">
    <location>
        <begin position="380"/>
        <end position="393"/>
    </location>
</feature>
<dbReference type="PANTHER" id="PTHR21552:SF2">
    <property type="entry name" value="CREB3 REGULATORY FACTOR"/>
    <property type="match status" value="1"/>
</dbReference>
<protein>
    <recommendedName>
        <fullName evidence="2">BZIP domain-containing protein</fullName>
    </recommendedName>
</protein>
<proteinExistence type="predicted"/>
<dbReference type="PANTHER" id="PTHR21552">
    <property type="entry name" value="ADULT RETINA PROTEIN"/>
    <property type="match status" value="1"/>
</dbReference>
<sequence length="597" mass="66922">MFLNGTERKPLSTMTDFTGDFFLDPGIIIKQEPGSTDIIMTTSASVPIPLPRRPQIDINDYRRDYNIEFENSQSPHNQDICYIGQFQAQDLENMDLWGSRTIHSNLLKAEALIHMDDDDIFQVDKADLIQGPTLAELNANDETLLREINFDDLLLPEESTTYMNLSNQRGSSMQTNQLSNSHHANNNQVMAASSCPQSSMISFKENDLSSSVPLNNFDTYHTKSLIAVSPSQTSSNSPILQSSPLHMTSLQQKHSTLHELLMKRDSYASPDRVHDPSLPGCSTPLGSPSIHMTRGHISRLSSSAPTHLGPEQIWQRREPRKHLLSTSSLVEAGSTSSLSTGGVLSPEPQDFSHDEGDSDDESDCHYEDFSSDNDSDDDFDHPSKSSPSKKERFFWQYNVQSKGPKGQRLVMKCKMEDPHRLNEVTDPVFSPDCSVRGIKHSGKARKGDGNDLTPNPRKLYSIGKELTKLNKTINDMTPVSELPFNVRPNSRKEKNKLASRACRLKKKAQHEANKIKLHGLENEHRRLLNGIQQAKQILVAKLNETSSDKQAELTQHLEKISRFVSKIKIAGHTTEYVNKILDQIKGSAGRMVVLEDL</sequence>
<feature type="region of interest" description="Disordered" evidence="1">
    <location>
        <begin position="268"/>
        <end position="293"/>
    </location>
</feature>
<feature type="region of interest" description="Disordered" evidence="1">
    <location>
        <begin position="324"/>
        <end position="398"/>
    </location>
</feature>
<dbReference type="SMART" id="SM00338">
    <property type="entry name" value="BRLZ"/>
    <property type="match status" value="1"/>
</dbReference>
<evidence type="ECO:0000313" key="3">
    <source>
        <dbReference type="EMBL" id="KAL3278552.1"/>
    </source>
</evidence>
<dbReference type="Proteomes" id="UP001516400">
    <property type="component" value="Unassembled WGS sequence"/>
</dbReference>
<comment type="caution">
    <text evidence="3">The sequence shown here is derived from an EMBL/GenBank/DDBJ whole genome shotgun (WGS) entry which is preliminary data.</text>
</comment>
<feature type="domain" description="BZIP" evidence="2">
    <location>
        <begin position="491"/>
        <end position="505"/>
    </location>
</feature>
<organism evidence="3 4">
    <name type="scientific">Cryptolaemus montrouzieri</name>
    <dbReference type="NCBI Taxonomy" id="559131"/>
    <lineage>
        <taxon>Eukaryota</taxon>
        <taxon>Metazoa</taxon>
        <taxon>Ecdysozoa</taxon>
        <taxon>Arthropoda</taxon>
        <taxon>Hexapoda</taxon>
        <taxon>Insecta</taxon>
        <taxon>Pterygota</taxon>
        <taxon>Neoptera</taxon>
        <taxon>Endopterygota</taxon>
        <taxon>Coleoptera</taxon>
        <taxon>Polyphaga</taxon>
        <taxon>Cucujiformia</taxon>
        <taxon>Coccinelloidea</taxon>
        <taxon>Coccinellidae</taxon>
        <taxon>Scymninae</taxon>
        <taxon>Scymnini</taxon>
        <taxon>Cryptolaemus</taxon>
    </lineage>
</organism>
<evidence type="ECO:0000313" key="4">
    <source>
        <dbReference type="Proteomes" id="UP001516400"/>
    </source>
</evidence>
<keyword evidence="4" id="KW-1185">Reference proteome</keyword>
<reference evidence="3 4" key="1">
    <citation type="journal article" date="2021" name="BMC Biol.">
        <title>Horizontally acquired antibacterial genes associated with adaptive radiation of ladybird beetles.</title>
        <authorList>
            <person name="Li H.S."/>
            <person name="Tang X.F."/>
            <person name="Huang Y.H."/>
            <person name="Xu Z.Y."/>
            <person name="Chen M.L."/>
            <person name="Du X.Y."/>
            <person name="Qiu B.Y."/>
            <person name="Chen P.T."/>
            <person name="Zhang W."/>
            <person name="Slipinski A."/>
            <person name="Escalona H.E."/>
            <person name="Waterhouse R.M."/>
            <person name="Zwick A."/>
            <person name="Pang H."/>
        </authorList>
    </citation>
    <scope>NUCLEOTIDE SEQUENCE [LARGE SCALE GENOMIC DNA]</scope>
    <source>
        <strain evidence="3">SYSU2018</strain>
    </source>
</reference>
<feature type="compositionally biased region" description="Acidic residues" evidence="1">
    <location>
        <begin position="369"/>
        <end position="379"/>
    </location>
</feature>
<gene>
    <name evidence="3" type="ORF">HHI36_016099</name>
</gene>
<dbReference type="PROSITE" id="PS00036">
    <property type="entry name" value="BZIP_BASIC"/>
    <property type="match status" value="1"/>
</dbReference>
<dbReference type="CDD" id="cd14809">
    <property type="entry name" value="bZIP_AUREO-like"/>
    <property type="match status" value="1"/>
</dbReference>
<dbReference type="InterPro" id="IPR039165">
    <property type="entry name" value="CREBRF"/>
</dbReference>
<evidence type="ECO:0000259" key="2">
    <source>
        <dbReference type="PROSITE" id="PS00036"/>
    </source>
</evidence>
<feature type="region of interest" description="Disordered" evidence="1">
    <location>
        <begin position="300"/>
        <end position="319"/>
    </location>
</feature>
<dbReference type="InterPro" id="IPR004827">
    <property type="entry name" value="bZIP"/>
</dbReference>